<sequence>MFGEGGTDAGEVAAKLGVGGGVGPDEEDVVHGVLLGAGPRGMPTTSQNFHHEHFDVKLFDVMDVMPEIASMSNTSMSK</sequence>
<gene>
    <name evidence="1" type="ORF">GCM10010191_65680</name>
</gene>
<proteinExistence type="predicted"/>
<dbReference type="Proteomes" id="UP001501231">
    <property type="component" value="Unassembled WGS sequence"/>
</dbReference>
<evidence type="ECO:0000313" key="1">
    <source>
        <dbReference type="EMBL" id="GAA2440625.1"/>
    </source>
</evidence>
<organism evidence="1 2">
    <name type="scientific">Actinomadura vinacea</name>
    <dbReference type="NCBI Taxonomy" id="115336"/>
    <lineage>
        <taxon>Bacteria</taxon>
        <taxon>Bacillati</taxon>
        <taxon>Actinomycetota</taxon>
        <taxon>Actinomycetes</taxon>
        <taxon>Streptosporangiales</taxon>
        <taxon>Thermomonosporaceae</taxon>
        <taxon>Actinomadura</taxon>
    </lineage>
</organism>
<dbReference type="EMBL" id="BAAARW010000024">
    <property type="protein sequence ID" value="GAA2440625.1"/>
    <property type="molecule type" value="Genomic_DNA"/>
</dbReference>
<keyword evidence="2" id="KW-1185">Reference proteome</keyword>
<accession>A0ABP5WZU5</accession>
<comment type="caution">
    <text evidence="1">The sequence shown here is derived from an EMBL/GenBank/DDBJ whole genome shotgun (WGS) entry which is preliminary data.</text>
</comment>
<reference evidence="2" key="1">
    <citation type="journal article" date="2019" name="Int. J. Syst. Evol. Microbiol.">
        <title>The Global Catalogue of Microorganisms (GCM) 10K type strain sequencing project: providing services to taxonomists for standard genome sequencing and annotation.</title>
        <authorList>
            <consortium name="The Broad Institute Genomics Platform"/>
            <consortium name="The Broad Institute Genome Sequencing Center for Infectious Disease"/>
            <person name="Wu L."/>
            <person name="Ma J."/>
        </authorList>
    </citation>
    <scope>NUCLEOTIDE SEQUENCE [LARGE SCALE GENOMIC DNA]</scope>
    <source>
        <strain evidence="2">JCM 3325</strain>
    </source>
</reference>
<name>A0ABP5WZU5_9ACTN</name>
<evidence type="ECO:0000313" key="2">
    <source>
        <dbReference type="Proteomes" id="UP001501231"/>
    </source>
</evidence>
<protein>
    <submittedName>
        <fullName evidence="1">Uncharacterized protein</fullName>
    </submittedName>
</protein>